<keyword evidence="3" id="KW-1185">Reference proteome</keyword>
<feature type="region of interest" description="Disordered" evidence="1">
    <location>
        <begin position="308"/>
        <end position="350"/>
    </location>
</feature>
<dbReference type="Proteomes" id="UP000053617">
    <property type="component" value="Unassembled WGS sequence"/>
</dbReference>
<dbReference type="RefSeq" id="XP_013274581.1">
    <property type="nucleotide sequence ID" value="XM_013419127.1"/>
</dbReference>
<feature type="compositionally biased region" description="Basic and acidic residues" evidence="1">
    <location>
        <begin position="325"/>
        <end position="337"/>
    </location>
</feature>
<dbReference type="HOGENOM" id="CLU_816698_0_0_1"/>
<sequence length="350" mass="38709">MITQLAANMGGLSIDETGEPRLSRSYNLKFVGDWGGANFHRICSWITQEFCDRAGPGSRTSIWSLRDGGLDGLLQLDDGDADLIISTPATLIGKGLTGEAPFRKAMPHLRALATLPQNDRMVLAVDPKYRVKTFEDLRKQKPALRIATSVNDGTNFIGYVADEFLNAHGISKSTIESWGGTVLTAQRPEQCVALVENGEADALLQEAIMTVWWRRLIEANQLVPLPAEPQALESLQKSTGLGTNPLPVGFWDNLSEELLALDFSDFVILVRDDMPKEVAYLLTWVLVETRHLLEGQYKHIPPAKSPLSYPLDPEKMAQTPAPLHEGAKEYYSKREVSGQHSRKKTTASPF</sequence>
<dbReference type="SUPFAM" id="SSF53850">
    <property type="entry name" value="Periplasmic binding protein-like II"/>
    <property type="match status" value="1"/>
</dbReference>
<feature type="compositionally biased region" description="Basic residues" evidence="1">
    <location>
        <begin position="340"/>
        <end position="350"/>
    </location>
</feature>
<name>A0A0D2JE27_9EURO</name>
<accession>A0A0D2JE27</accession>
<dbReference type="InterPro" id="IPR011852">
    <property type="entry name" value="TRAP_TAXI"/>
</dbReference>
<evidence type="ECO:0000313" key="2">
    <source>
        <dbReference type="EMBL" id="KIX07445.1"/>
    </source>
</evidence>
<gene>
    <name evidence="2" type="ORF">Z518_02098</name>
</gene>
<proteinExistence type="predicted"/>
<organism evidence="2 3">
    <name type="scientific">Rhinocladiella mackenziei CBS 650.93</name>
    <dbReference type="NCBI Taxonomy" id="1442369"/>
    <lineage>
        <taxon>Eukaryota</taxon>
        <taxon>Fungi</taxon>
        <taxon>Dikarya</taxon>
        <taxon>Ascomycota</taxon>
        <taxon>Pezizomycotina</taxon>
        <taxon>Eurotiomycetes</taxon>
        <taxon>Chaetothyriomycetidae</taxon>
        <taxon>Chaetothyriales</taxon>
        <taxon>Herpotrichiellaceae</taxon>
        <taxon>Rhinocladiella</taxon>
    </lineage>
</organism>
<reference evidence="2 3" key="1">
    <citation type="submission" date="2015-01" db="EMBL/GenBank/DDBJ databases">
        <title>The Genome Sequence of Rhinocladiella mackenzie CBS 650.93.</title>
        <authorList>
            <consortium name="The Broad Institute Genomics Platform"/>
            <person name="Cuomo C."/>
            <person name="de Hoog S."/>
            <person name="Gorbushina A."/>
            <person name="Stielow B."/>
            <person name="Teixiera M."/>
            <person name="Abouelleil A."/>
            <person name="Chapman S.B."/>
            <person name="Priest M."/>
            <person name="Young S.K."/>
            <person name="Wortman J."/>
            <person name="Nusbaum C."/>
            <person name="Birren B."/>
        </authorList>
    </citation>
    <scope>NUCLEOTIDE SEQUENCE [LARGE SCALE GENOMIC DNA]</scope>
    <source>
        <strain evidence="2 3">CBS 650.93</strain>
    </source>
</reference>
<dbReference type="AlphaFoldDB" id="A0A0D2JE27"/>
<dbReference type="GeneID" id="25290169"/>
<dbReference type="VEuPathDB" id="FungiDB:Z518_02098"/>
<dbReference type="Pfam" id="PF16868">
    <property type="entry name" value="NMT1_3"/>
    <property type="match status" value="1"/>
</dbReference>
<evidence type="ECO:0000256" key="1">
    <source>
        <dbReference type="SAM" id="MobiDB-lite"/>
    </source>
</evidence>
<dbReference type="OrthoDB" id="3583708at2759"/>
<protein>
    <submittedName>
        <fullName evidence="2">Rhinocladiella mackenziei CBS 650.93 unplaced genomic scaffold supercont1.2, whole genome shotgun sequence</fullName>
    </submittedName>
</protein>
<evidence type="ECO:0000313" key="3">
    <source>
        <dbReference type="Proteomes" id="UP000053617"/>
    </source>
</evidence>
<dbReference type="EMBL" id="KN847476">
    <property type="protein sequence ID" value="KIX07445.1"/>
    <property type="molecule type" value="Genomic_DNA"/>
</dbReference>
<dbReference type="Gene3D" id="3.40.190.10">
    <property type="entry name" value="Periplasmic binding protein-like II"/>
    <property type="match status" value="2"/>
</dbReference>